<evidence type="ECO:0000313" key="7">
    <source>
        <dbReference type="Proteomes" id="UP001530377"/>
    </source>
</evidence>
<evidence type="ECO:0000256" key="5">
    <source>
        <dbReference type="SAM" id="MobiDB-lite"/>
    </source>
</evidence>
<dbReference type="Gene3D" id="1.10.287.1060">
    <property type="entry name" value="ESAT-6-like"/>
    <property type="match status" value="1"/>
</dbReference>
<dbReference type="Pfam" id="PF03357">
    <property type="entry name" value="Snf7"/>
    <property type="match status" value="1"/>
</dbReference>
<dbReference type="PANTHER" id="PTHR22761:SF10">
    <property type="entry name" value="GH13992P"/>
    <property type="match status" value="1"/>
</dbReference>
<feature type="coiled-coil region" evidence="4">
    <location>
        <begin position="128"/>
        <end position="155"/>
    </location>
</feature>
<accession>A0ABD3RR17</accession>
<evidence type="ECO:0000256" key="1">
    <source>
        <dbReference type="ARBA" id="ARBA00004177"/>
    </source>
</evidence>
<reference evidence="6 7" key="1">
    <citation type="submission" date="2024-10" db="EMBL/GenBank/DDBJ databases">
        <title>Updated reference genomes for cyclostephanoid diatoms.</title>
        <authorList>
            <person name="Roberts W.R."/>
            <person name="Alverson A.J."/>
        </authorList>
    </citation>
    <scope>NUCLEOTIDE SEQUENCE [LARGE SCALE GENOMIC DNA]</scope>
    <source>
        <strain evidence="6 7">AJA228-03</strain>
    </source>
</reference>
<feature type="region of interest" description="Disordered" evidence="5">
    <location>
        <begin position="1"/>
        <end position="31"/>
    </location>
</feature>
<proteinExistence type="inferred from homology"/>
<dbReference type="AlphaFoldDB" id="A0ABD3RR17"/>
<evidence type="ECO:0000313" key="6">
    <source>
        <dbReference type="EMBL" id="KAL3815395.1"/>
    </source>
</evidence>
<name>A0ABD3RR17_9STRA</name>
<keyword evidence="4" id="KW-0175">Coiled coil</keyword>
<comment type="similarity">
    <text evidence="2">Belongs to the SNF7 family.</text>
</comment>
<feature type="compositionally biased region" description="Polar residues" evidence="5">
    <location>
        <begin position="14"/>
        <end position="31"/>
    </location>
</feature>
<sequence length="234" mass="25854">MRSFFGVKKDAGLQPSTSSVHRGNNNSRTETANSILKLREGIATQEKREKHLEKKMEELVVEAKAKMAKNDKKGALFSLKRKKLYEAELDKIANIKMTLETQVMNLESVIQNAETFRAMEAGKNAMAAIRKETDIERVDELIDDVKEEMEAASEISNALTQPIDPFVTDEDDLLAELEEMIADDALGAPVVKAHHEEVAFPTAPTKKLPAIANASKEEAEELAALEAELAGMMS</sequence>
<protein>
    <submittedName>
        <fullName evidence="6">Uncharacterized protein</fullName>
    </submittedName>
</protein>
<keyword evidence="7" id="KW-1185">Reference proteome</keyword>
<evidence type="ECO:0000256" key="2">
    <source>
        <dbReference type="ARBA" id="ARBA00006190"/>
    </source>
</evidence>
<dbReference type="EMBL" id="JALLPB020000200">
    <property type="protein sequence ID" value="KAL3815395.1"/>
    <property type="molecule type" value="Genomic_DNA"/>
</dbReference>
<dbReference type="GO" id="GO:0005768">
    <property type="term" value="C:endosome"/>
    <property type="evidence" value="ECO:0007669"/>
    <property type="project" value="UniProtKB-SubCell"/>
</dbReference>
<organism evidence="6 7">
    <name type="scientific">Cyclostephanos tholiformis</name>
    <dbReference type="NCBI Taxonomy" id="382380"/>
    <lineage>
        <taxon>Eukaryota</taxon>
        <taxon>Sar</taxon>
        <taxon>Stramenopiles</taxon>
        <taxon>Ochrophyta</taxon>
        <taxon>Bacillariophyta</taxon>
        <taxon>Coscinodiscophyceae</taxon>
        <taxon>Thalassiosirophycidae</taxon>
        <taxon>Stephanodiscales</taxon>
        <taxon>Stephanodiscaceae</taxon>
        <taxon>Cyclostephanos</taxon>
    </lineage>
</organism>
<keyword evidence="3" id="KW-0967">Endosome</keyword>
<dbReference type="PANTHER" id="PTHR22761">
    <property type="entry name" value="CHARGED MULTIVESICULAR BODY PROTEIN"/>
    <property type="match status" value="1"/>
</dbReference>
<evidence type="ECO:0000256" key="4">
    <source>
        <dbReference type="SAM" id="Coils"/>
    </source>
</evidence>
<dbReference type="GO" id="GO:0016192">
    <property type="term" value="P:vesicle-mediated transport"/>
    <property type="evidence" value="ECO:0007669"/>
    <property type="project" value="UniProtKB-ARBA"/>
</dbReference>
<comment type="caution">
    <text evidence="6">The sequence shown here is derived from an EMBL/GenBank/DDBJ whole genome shotgun (WGS) entry which is preliminary data.</text>
</comment>
<gene>
    <name evidence="6" type="ORF">ACHAXA_011513</name>
</gene>
<comment type="subcellular location">
    <subcellularLocation>
        <location evidence="1">Endosome</location>
    </subcellularLocation>
</comment>
<dbReference type="Proteomes" id="UP001530377">
    <property type="component" value="Unassembled WGS sequence"/>
</dbReference>
<dbReference type="InterPro" id="IPR005024">
    <property type="entry name" value="Snf7_fam"/>
</dbReference>
<evidence type="ECO:0000256" key="3">
    <source>
        <dbReference type="ARBA" id="ARBA00022753"/>
    </source>
</evidence>